<sequence length="227" mass="26461">MNRELVSKMRYSTEFRNQEDDAWYTVMVTLEEKETLRITYEKFTDEVDQLFIPSFFDSLEDLQEFEKRFRPLSIQVQDHECRKLVPGVKVCASQHFIPDDLRFYDAIVEAVEERPHSRKKNEECHCTFILFWLHGPNSGNMTAAEIGDICTVQPIIEVDPVVASFLEIVKKRIASKSGQEMVPNCNRGIENKNRLSLFEQMQKGRRRAKRSVLGDGSPKALTKIWKI</sequence>
<comment type="caution">
    <text evidence="2">The sequence shown here is derived from an EMBL/GenBank/DDBJ whole genome shotgun (WGS) entry which is preliminary data.</text>
</comment>
<dbReference type="Proteomes" id="UP001058974">
    <property type="component" value="Chromosome 5"/>
</dbReference>
<dbReference type="PANTHER" id="PTHR36384:SF1">
    <property type="entry name" value="SAWADEE PROTEIN"/>
    <property type="match status" value="1"/>
</dbReference>
<gene>
    <name evidence="2" type="ORF">KIW84_053070</name>
</gene>
<dbReference type="EMBL" id="JAMSHJ010000005">
    <property type="protein sequence ID" value="KAI5406589.1"/>
    <property type="molecule type" value="Genomic_DNA"/>
</dbReference>
<protein>
    <recommendedName>
        <fullName evidence="1">SAWADEE domain-containing protein</fullName>
    </recommendedName>
</protein>
<dbReference type="AlphaFoldDB" id="A0A9D4WPC1"/>
<evidence type="ECO:0000259" key="1">
    <source>
        <dbReference type="Pfam" id="PF16719"/>
    </source>
</evidence>
<dbReference type="GO" id="GO:0003682">
    <property type="term" value="F:chromatin binding"/>
    <property type="evidence" value="ECO:0007669"/>
    <property type="project" value="InterPro"/>
</dbReference>
<dbReference type="Gene3D" id="2.30.30.140">
    <property type="match status" value="1"/>
</dbReference>
<evidence type="ECO:0000313" key="3">
    <source>
        <dbReference type="Proteomes" id="UP001058974"/>
    </source>
</evidence>
<evidence type="ECO:0000313" key="2">
    <source>
        <dbReference type="EMBL" id="KAI5406589.1"/>
    </source>
</evidence>
<dbReference type="InterPro" id="IPR032001">
    <property type="entry name" value="SAWADEE_dom"/>
</dbReference>
<name>A0A9D4WPC1_PEA</name>
<reference evidence="2 3" key="1">
    <citation type="journal article" date="2022" name="Nat. Genet.">
        <title>Improved pea reference genome and pan-genome highlight genomic features and evolutionary characteristics.</title>
        <authorList>
            <person name="Yang T."/>
            <person name="Liu R."/>
            <person name="Luo Y."/>
            <person name="Hu S."/>
            <person name="Wang D."/>
            <person name="Wang C."/>
            <person name="Pandey M.K."/>
            <person name="Ge S."/>
            <person name="Xu Q."/>
            <person name="Li N."/>
            <person name="Li G."/>
            <person name="Huang Y."/>
            <person name="Saxena R.K."/>
            <person name="Ji Y."/>
            <person name="Li M."/>
            <person name="Yan X."/>
            <person name="He Y."/>
            <person name="Liu Y."/>
            <person name="Wang X."/>
            <person name="Xiang C."/>
            <person name="Varshney R.K."/>
            <person name="Ding H."/>
            <person name="Gao S."/>
            <person name="Zong X."/>
        </authorList>
    </citation>
    <scope>NUCLEOTIDE SEQUENCE [LARGE SCALE GENOMIC DNA]</scope>
    <source>
        <strain evidence="2 3">cv. Zhongwan 6</strain>
    </source>
</reference>
<accession>A0A9D4WPC1</accession>
<feature type="domain" description="SAWADEE" evidence="1">
    <location>
        <begin position="11"/>
        <end position="150"/>
    </location>
</feature>
<organism evidence="2 3">
    <name type="scientific">Pisum sativum</name>
    <name type="common">Garden pea</name>
    <name type="synonym">Lathyrus oleraceus</name>
    <dbReference type="NCBI Taxonomy" id="3888"/>
    <lineage>
        <taxon>Eukaryota</taxon>
        <taxon>Viridiplantae</taxon>
        <taxon>Streptophyta</taxon>
        <taxon>Embryophyta</taxon>
        <taxon>Tracheophyta</taxon>
        <taxon>Spermatophyta</taxon>
        <taxon>Magnoliopsida</taxon>
        <taxon>eudicotyledons</taxon>
        <taxon>Gunneridae</taxon>
        <taxon>Pentapetalae</taxon>
        <taxon>rosids</taxon>
        <taxon>fabids</taxon>
        <taxon>Fabales</taxon>
        <taxon>Fabaceae</taxon>
        <taxon>Papilionoideae</taxon>
        <taxon>50 kb inversion clade</taxon>
        <taxon>NPAAA clade</taxon>
        <taxon>Hologalegina</taxon>
        <taxon>IRL clade</taxon>
        <taxon>Fabeae</taxon>
        <taxon>Lathyrus</taxon>
    </lineage>
</organism>
<dbReference type="PANTHER" id="PTHR36384">
    <property type="entry name" value="SAWADEE PROTEIN"/>
    <property type="match status" value="1"/>
</dbReference>
<proteinExistence type="predicted"/>
<dbReference type="Pfam" id="PF16719">
    <property type="entry name" value="SAWADEE"/>
    <property type="match status" value="1"/>
</dbReference>
<keyword evidence="3" id="KW-1185">Reference proteome</keyword>
<dbReference type="Gramene" id="Psat05G0307000-T2">
    <property type="protein sequence ID" value="KAI5406589.1"/>
    <property type="gene ID" value="KIW84_053070"/>
</dbReference>